<organism evidence="1 2">
    <name type="scientific">Brachybacterium kimchii</name>
    <dbReference type="NCBI Taxonomy" id="2942909"/>
    <lineage>
        <taxon>Bacteria</taxon>
        <taxon>Bacillati</taxon>
        <taxon>Actinomycetota</taxon>
        <taxon>Actinomycetes</taxon>
        <taxon>Micrococcales</taxon>
        <taxon>Dermabacteraceae</taxon>
        <taxon>Brachybacterium</taxon>
    </lineage>
</organism>
<dbReference type="InterPro" id="IPR022121">
    <property type="entry name" value="Peptidase_M73_camelysin"/>
</dbReference>
<protein>
    <submittedName>
        <fullName evidence="1">CalY family protein</fullName>
    </submittedName>
</protein>
<proteinExistence type="predicted"/>
<accession>A0ABY4N0L1</accession>
<evidence type="ECO:0000313" key="2">
    <source>
        <dbReference type="Proteomes" id="UP001055868"/>
    </source>
</evidence>
<evidence type="ECO:0000313" key="1">
    <source>
        <dbReference type="EMBL" id="UQN28078.1"/>
    </source>
</evidence>
<gene>
    <name evidence="1" type="ORF">M4486_10470</name>
</gene>
<dbReference type="RefSeq" id="WP_249477041.1">
    <property type="nucleotide sequence ID" value="NZ_CP097218.1"/>
</dbReference>
<dbReference type="Pfam" id="PF12389">
    <property type="entry name" value="Peptidase_M73"/>
    <property type="match status" value="1"/>
</dbReference>
<dbReference type="EMBL" id="CP097218">
    <property type="protein sequence ID" value="UQN28078.1"/>
    <property type="molecule type" value="Genomic_DNA"/>
</dbReference>
<reference evidence="1" key="1">
    <citation type="submission" date="2022-05" db="EMBL/GenBank/DDBJ databases">
        <title>Genomic analysis of Brachybacterium sp. CBA3104.</title>
        <authorList>
            <person name="Roh S.W."/>
            <person name="Kim Y.B."/>
            <person name="Kim Y."/>
        </authorList>
    </citation>
    <scope>NUCLEOTIDE SEQUENCE</scope>
    <source>
        <strain evidence="1">CBA3104</strain>
    </source>
</reference>
<sequence>MASSSRTVRFMKWGSIPAGLVLSSLLIWHASYAAFSDTTENPGNSWQAGQVEITDDDAGTAMFDAKELAPGDTGTNDIVTTYSGTLDAATRLYGEDEATTQDLAQYIDLKIVAGSGADASTVYTGTLADFAADHSDFASGIDLGRAEGGSDASTPYTFTYTLSADAPDSAQGGTARIGFTWEAQSVSK</sequence>
<keyword evidence="2" id="KW-1185">Reference proteome</keyword>
<dbReference type="Proteomes" id="UP001055868">
    <property type="component" value="Chromosome"/>
</dbReference>
<name>A0ABY4N0L1_9MICO</name>